<comment type="caution">
    <text evidence="3">The sequence shown here is derived from an EMBL/GenBank/DDBJ whole genome shotgun (WGS) entry which is preliminary data.</text>
</comment>
<name>A0AAV4XNS0_CAEEX</name>
<dbReference type="Gene3D" id="1.10.8.60">
    <property type="match status" value="1"/>
</dbReference>
<evidence type="ECO:0000256" key="1">
    <source>
        <dbReference type="RuleBase" id="RU003651"/>
    </source>
</evidence>
<dbReference type="InterPro" id="IPR003960">
    <property type="entry name" value="ATPase_AAA_CS"/>
</dbReference>
<dbReference type="InterPro" id="IPR003959">
    <property type="entry name" value="ATPase_AAA_core"/>
</dbReference>
<dbReference type="GO" id="GO:0007033">
    <property type="term" value="P:vacuole organization"/>
    <property type="evidence" value="ECO:0007669"/>
    <property type="project" value="TreeGrafter"/>
</dbReference>
<dbReference type="GO" id="GO:0005524">
    <property type="term" value="F:ATP binding"/>
    <property type="evidence" value="ECO:0007669"/>
    <property type="project" value="UniProtKB-KW"/>
</dbReference>
<comment type="similarity">
    <text evidence="1">Belongs to the AAA ATPase family.</text>
</comment>
<keyword evidence="1" id="KW-0547">Nucleotide-binding</keyword>
<dbReference type="PANTHER" id="PTHR23074:SF83">
    <property type="entry name" value="VACUOLAR PROTEIN SORTING-ASSOCIATED PROTEIN 4A"/>
    <property type="match status" value="1"/>
</dbReference>
<dbReference type="PROSITE" id="PS00674">
    <property type="entry name" value="AAA"/>
    <property type="match status" value="1"/>
</dbReference>
<dbReference type="SUPFAM" id="SSF52540">
    <property type="entry name" value="P-loop containing nucleoside triphosphate hydrolases"/>
    <property type="match status" value="1"/>
</dbReference>
<evidence type="ECO:0000259" key="2">
    <source>
        <dbReference type="Pfam" id="PF00004"/>
    </source>
</evidence>
<dbReference type="Gene3D" id="3.40.50.300">
    <property type="entry name" value="P-loop containing nucleotide triphosphate hydrolases"/>
    <property type="match status" value="1"/>
</dbReference>
<dbReference type="InterPro" id="IPR027417">
    <property type="entry name" value="P-loop_NTPase"/>
</dbReference>
<evidence type="ECO:0000313" key="4">
    <source>
        <dbReference type="Proteomes" id="UP001054945"/>
    </source>
</evidence>
<keyword evidence="1" id="KW-0067">ATP-binding</keyword>
<dbReference type="PANTHER" id="PTHR23074">
    <property type="entry name" value="AAA DOMAIN-CONTAINING"/>
    <property type="match status" value="1"/>
</dbReference>
<keyword evidence="4" id="KW-1185">Reference proteome</keyword>
<feature type="domain" description="ATPase AAA-type core" evidence="2">
    <location>
        <begin position="1"/>
        <end position="39"/>
    </location>
</feature>
<dbReference type="Proteomes" id="UP001054945">
    <property type="component" value="Unassembled WGS sequence"/>
</dbReference>
<organism evidence="3 4">
    <name type="scientific">Caerostris extrusa</name>
    <name type="common">Bark spider</name>
    <name type="synonym">Caerostris bankana</name>
    <dbReference type="NCBI Taxonomy" id="172846"/>
    <lineage>
        <taxon>Eukaryota</taxon>
        <taxon>Metazoa</taxon>
        <taxon>Ecdysozoa</taxon>
        <taxon>Arthropoda</taxon>
        <taxon>Chelicerata</taxon>
        <taxon>Arachnida</taxon>
        <taxon>Araneae</taxon>
        <taxon>Araneomorphae</taxon>
        <taxon>Entelegynae</taxon>
        <taxon>Araneoidea</taxon>
        <taxon>Araneidae</taxon>
        <taxon>Caerostris</taxon>
    </lineage>
</organism>
<sequence length="78" mass="9101">MQGVGNDNDGILVLGATNIPWVLDAAIRRRFEKRIYIPLPDEIARLAIFKFNIGNTPHQLTEENFKDLAKKNRWFFWS</sequence>
<dbReference type="EMBL" id="BPLR01017937">
    <property type="protein sequence ID" value="GIY95580.1"/>
    <property type="molecule type" value="Genomic_DNA"/>
</dbReference>
<dbReference type="Pfam" id="PF00004">
    <property type="entry name" value="AAA"/>
    <property type="match status" value="1"/>
</dbReference>
<protein>
    <submittedName>
        <fullName evidence="3">Vacuolar protein sorting-associated protein 4A</fullName>
    </submittedName>
</protein>
<dbReference type="GO" id="GO:0016197">
    <property type="term" value="P:endosomal transport"/>
    <property type="evidence" value="ECO:0007669"/>
    <property type="project" value="TreeGrafter"/>
</dbReference>
<dbReference type="GO" id="GO:0016887">
    <property type="term" value="F:ATP hydrolysis activity"/>
    <property type="evidence" value="ECO:0007669"/>
    <property type="project" value="InterPro"/>
</dbReference>
<reference evidence="3 4" key="1">
    <citation type="submission" date="2021-06" db="EMBL/GenBank/DDBJ databases">
        <title>Caerostris extrusa draft genome.</title>
        <authorList>
            <person name="Kono N."/>
            <person name="Arakawa K."/>
        </authorList>
    </citation>
    <scope>NUCLEOTIDE SEQUENCE [LARGE SCALE GENOMIC DNA]</scope>
</reference>
<accession>A0AAV4XNS0</accession>
<gene>
    <name evidence="3" type="primary">VPS4A</name>
    <name evidence="3" type="ORF">CEXT_745871</name>
</gene>
<evidence type="ECO:0000313" key="3">
    <source>
        <dbReference type="EMBL" id="GIY95580.1"/>
    </source>
</evidence>
<dbReference type="AlphaFoldDB" id="A0AAV4XNS0"/>
<dbReference type="InterPro" id="IPR050304">
    <property type="entry name" value="MT-severing_AAA_ATPase"/>
</dbReference>
<proteinExistence type="inferred from homology"/>